<dbReference type="EMBL" id="JACHXU010000037">
    <property type="protein sequence ID" value="MBB3210410.1"/>
    <property type="molecule type" value="Genomic_DNA"/>
</dbReference>
<proteinExistence type="predicted"/>
<name>A0A7W5E564_9BACT</name>
<organism evidence="2 3">
    <name type="scientific">Aporhodopirellula rubra</name>
    <dbReference type="NCBI Taxonomy" id="980271"/>
    <lineage>
        <taxon>Bacteria</taxon>
        <taxon>Pseudomonadati</taxon>
        <taxon>Planctomycetota</taxon>
        <taxon>Planctomycetia</taxon>
        <taxon>Pirellulales</taxon>
        <taxon>Pirellulaceae</taxon>
        <taxon>Aporhodopirellula</taxon>
    </lineage>
</organism>
<comment type="caution">
    <text evidence="2">The sequence shown here is derived from an EMBL/GenBank/DDBJ whole genome shotgun (WGS) entry which is preliminary data.</text>
</comment>
<dbReference type="InterPro" id="IPR021787">
    <property type="entry name" value="DUF3352"/>
</dbReference>
<gene>
    <name evidence="2" type="ORF">FHS27_006257</name>
</gene>
<keyword evidence="3" id="KW-1185">Reference proteome</keyword>
<evidence type="ECO:0000313" key="3">
    <source>
        <dbReference type="Proteomes" id="UP000536179"/>
    </source>
</evidence>
<sequence length="668" mass="74426">MCVRSLRLGLRCLFGCITGITLFVAPVTAQDRGVARDSVSDALSFESKSPPASRLLPSDTYAYLRIRNVADLKVGFARSSLGQMLDDPAMRPFISDTYQTVSNTLEEFASQIGLSLDEMLSIPQGQIAIALVPGAPPEEEPKNPTRGPDEDEDELTDEEIGRRLQRQRRQQNSFAVVLIIETGEKNASQTRMRELLAEIGDLSGRNQFVRDDEKIGDHELTSWRRPRGRGQHVEWFERDGVFVVGLGRRAAADVLERWNESDEPRNRKEASERSKDTDSQMVEISGNLSSNPDFGAVMTRSIGAEEETPQITFFVHPYAIAQKIISRTGSAFFIMPIVDTLGAEKIRGIGGSIFRGGDIVEGIIHAHVVIDAPRDGFFGVVRPETVEPSPPDWVPADATSYTTAHWDIATSTDNLTKIVDQFAGEGSFDRFTEDRVKGRLDISLKEDLIANLTGRYVGVQRYQLPAAWNAVARLHALQVHDVDKAREMLKKAKTKLPPADMQAENVGGIEVYFIANRRELPDTLRTPERSVALIDDYLVLADSRELVEQVVRARGGKTPRLVDDTDYALMISELGAKLDGEQPFLLSFSRDADSYRVLYNMAASQTFADTLNRRGENNPVAQEFADLLRRQQLPSFDKLQKYFNVSGSFGYDEPGGLHFGLMTLRPLE</sequence>
<evidence type="ECO:0000256" key="1">
    <source>
        <dbReference type="SAM" id="MobiDB-lite"/>
    </source>
</evidence>
<feature type="region of interest" description="Disordered" evidence="1">
    <location>
        <begin position="258"/>
        <end position="290"/>
    </location>
</feature>
<feature type="region of interest" description="Disordered" evidence="1">
    <location>
        <begin position="134"/>
        <end position="156"/>
    </location>
</feature>
<dbReference type="Proteomes" id="UP000536179">
    <property type="component" value="Unassembled WGS sequence"/>
</dbReference>
<feature type="compositionally biased region" description="Polar residues" evidence="1">
    <location>
        <begin position="279"/>
        <end position="290"/>
    </location>
</feature>
<protein>
    <submittedName>
        <fullName evidence="2">Uncharacterized protein</fullName>
    </submittedName>
</protein>
<dbReference type="AlphaFoldDB" id="A0A7W5E564"/>
<accession>A0A7W5E564</accession>
<reference evidence="2 3" key="1">
    <citation type="submission" date="2020-08" db="EMBL/GenBank/DDBJ databases">
        <title>Genomic Encyclopedia of Type Strains, Phase III (KMG-III): the genomes of soil and plant-associated and newly described type strains.</title>
        <authorList>
            <person name="Whitman W."/>
        </authorList>
    </citation>
    <scope>NUCLEOTIDE SEQUENCE [LARGE SCALE GENOMIC DNA]</scope>
    <source>
        <strain evidence="2 3">CECT 8075</strain>
    </source>
</reference>
<evidence type="ECO:0000313" key="2">
    <source>
        <dbReference type="EMBL" id="MBB3210410.1"/>
    </source>
</evidence>
<dbReference type="Pfam" id="PF11832">
    <property type="entry name" value="DUF3352"/>
    <property type="match status" value="1"/>
</dbReference>
<feature type="compositionally biased region" description="Basic and acidic residues" evidence="1">
    <location>
        <begin position="258"/>
        <end position="278"/>
    </location>
</feature>